<dbReference type="AlphaFoldDB" id="A0AAE0F4W5"/>
<gene>
    <name evidence="3" type="ORF">CYMTET_39200</name>
    <name evidence="2" type="ORF">CYMTET_40336</name>
</gene>
<feature type="region of interest" description="Disordered" evidence="1">
    <location>
        <begin position="1"/>
        <end position="20"/>
    </location>
</feature>
<dbReference type="Proteomes" id="UP001190700">
    <property type="component" value="Unassembled WGS sequence"/>
</dbReference>
<dbReference type="EMBL" id="LGRX02026811">
    <property type="protein sequence ID" value="KAK3250286.1"/>
    <property type="molecule type" value="Genomic_DNA"/>
</dbReference>
<evidence type="ECO:0000313" key="2">
    <source>
        <dbReference type="EMBL" id="KAK3250286.1"/>
    </source>
</evidence>
<dbReference type="EMBL" id="LGRX02026023">
    <property type="protein sequence ID" value="KAK3251482.1"/>
    <property type="molecule type" value="Genomic_DNA"/>
</dbReference>
<organism evidence="3 4">
    <name type="scientific">Cymbomonas tetramitiformis</name>
    <dbReference type="NCBI Taxonomy" id="36881"/>
    <lineage>
        <taxon>Eukaryota</taxon>
        <taxon>Viridiplantae</taxon>
        <taxon>Chlorophyta</taxon>
        <taxon>Pyramimonadophyceae</taxon>
        <taxon>Pyramimonadales</taxon>
        <taxon>Pyramimonadaceae</taxon>
        <taxon>Cymbomonas</taxon>
    </lineage>
</organism>
<evidence type="ECO:0000313" key="3">
    <source>
        <dbReference type="EMBL" id="KAK3251482.1"/>
    </source>
</evidence>
<comment type="caution">
    <text evidence="3">The sequence shown here is derived from an EMBL/GenBank/DDBJ whole genome shotgun (WGS) entry which is preliminary data.</text>
</comment>
<reference evidence="3" key="2">
    <citation type="submission" date="2023-06" db="EMBL/GenBank/DDBJ databases">
        <title>Long-read-based genome assembly of the green algal bacterivore Cymbomonas tetramitiformis.</title>
        <authorList>
            <person name="Gyaltshen Y."/>
            <person name="Rozenberg A."/>
            <person name="Paasch A."/>
            <person name="Burns J.A."/>
            <person name="Warring S."/>
            <person name="Larson R."/>
            <person name="Maurer-Alcala X."/>
            <person name="Dacks J."/>
            <person name="Kim E."/>
        </authorList>
    </citation>
    <scope>NUCLEOTIDE SEQUENCE</scope>
    <source>
        <strain evidence="3">PLY_AMNH</strain>
    </source>
</reference>
<name>A0AAE0F4W5_9CHLO</name>
<reference evidence="3 4" key="1">
    <citation type="journal article" date="2015" name="Genome Biol. Evol.">
        <title>Comparative Genomics of a Bacterivorous Green Alga Reveals Evolutionary Causalities and Consequences of Phago-Mixotrophic Mode of Nutrition.</title>
        <authorList>
            <person name="Burns J.A."/>
            <person name="Paasch A."/>
            <person name="Narechania A."/>
            <person name="Kim E."/>
        </authorList>
    </citation>
    <scope>NUCLEOTIDE SEQUENCE [LARGE SCALE GENOMIC DNA]</scope>
    <source>
        <strain evidence="3">PLY_AMNH</strain>
    </source>
</reference>
<sequence>MTLAFRRRAPLPPRRRNDNGKLHSRLLFNTYKARHDVLATGMDTLRKINDLVYHANHYRDNGKKWRSYESFCEDIDAEPKPRLRRMWQLLCGKKAADVYANVP</sequence>
<keyword evidence="4" id="KW-1185">Reference proteome</keyword>
<evidence type="ECO:0000313" key="4">
    <source>
        <dbReference type="Proteomes" id="UP001190700"/>
    </source>
</evidence>
<evidence type="ECO:0000256" key="1">
    <source>
        <dbReference type="SAM" id="MobiDB-lite"/>
    </source>
</evidence>
<proteinExistence type="predicted"/>
<accession>A0AAE0F4W5</accession>
<protein>
    <submittedName>
        <fullName evidence="3">Uncharacterized protein</fullName>
    </submittedName>
</protein>